<dbReference type="AlphaFoldDB" id="A0A9J7AYQ6"/>
<evidence type="ECO:0000256" key="5">
    <source>
        <dbReference type="SAM" id="Phobius"/>
    </source>
</evidence>
<keyword evidence="3 5" id="KW-1133">Transmembrane helix</keyword>
<feature type="transmembrane region" description="Helical" evidence="5">
    <location>
        <begin position="77"/>
        <end position="94"/>
    </location>
</feature>
<name>A0A9J7AYQ6_9PROT</name>
<keyword evidence="7" id="KW-1185">Reference proteome</keyword>
<sequence>MSGDAESAAKKDTAGVILPPPVILLIAILAGFGLDYLWPRAFAPDWARFYLGPALIAGAIALAVAGERQFKRAGTSVKPWVPSTAIVTSGIFAHTRNPMYLAMAILLAGVGLLGDSFWFLAVIIGFVGVMKYGVILREEAYLERKFGTPYTDYKARVRRWI</sequence>
<dbReference type="PANTHER" id="PTHR43847">
    <property type="entry name" value="BLL3993 PROTEIN"/>
    <property type="match status" value="1"/>
</dbReference>
<evidence type="ECO:0000313" key="6">
    <source>
        <dbReference type="EMBL" id="UUX51922.1"/>
    </source>
</evidence>
<evidence type="ECO:0000256" key="1">
    <source>
        <dbReference type="ARBA" id="ARBA00004127"/>
    </source>
</evidence>
<feature type="transmembrane region" description="Helical" evidence="5">
    <location>
        <begin position="100"/>
        <end position="127"/>
    </location>
</feature>
<evidence type="ECO:0000256" key="3">
    <source>
        <dbReference type="ARBA" id="ARBA00022989"/>
    </source>
</evidence>
<dbReference type="EMBL" id="CP102480">
    <property type="protein sequence ID" value="UUX51922.1"/>
    <property type="molecule type" value="Genomic_DNA"/>
</dbReference>
<dbReference type="PANTHER" id="PTHR43847:SF1">
    <property type="entry name" value="BLL3993 PROTEIN"/>
    <property type="match status" value="1"/>
</dbReference>
<dbReference type="InterPro" id="IPR052527">
    <property type="entry name" value="Metal_cation-efflux_comp"/>
</dbReference>
<proteinExistence type="predicted"/>
<evidence type="ECO:0000256" key="4">
    <source>
        <dbReference type="ARBA" id="ARBA00023136"/>
    </source>
</evidence>
<keyword evidence="4 5" id="KW-0472">Membrane</keyword>
<keyword evidence="2 5" id="KW-0812">Transmembrane</keyword>
<organism evidence="6 7">
    <name type="scientific">Nisaea acidiphila</name>
    <dbReference type="NCBI Taxonomy" id="1862145"/>
    <lineage>
        <taxon>Bacteria</taxon>
        <taxon>Pseudomonadati</taxon>
        <taxon>Pseudomonadota</taxon>
        <taxon>Alphaproteobacteria</taxon>
        <taxon>Rhodospirillales</taxon>
        <taxon>Thalassobaculaceae</taxon>
        <taxon>Nisaea</taxon>
    </lineage>
</organism>
<protein>
    <submittedName>
        <fullName evidence="6">Isoprenylcysteine carboxylmethyltransferase family protein</fullName>
    </submittedName>
</protein>
<dbReference type="Pfam" id="PF04191">
    <property type="entry name" value="PEMT"/>
    <property type="match status" value="1"/>
</dbReference>
<dbReference type="KEGG" id="naci:NUH88_09500"/>
<accession>A0A9J7AYQ6</accession>
<reference evidence="6" key="1">
    <citation type="submission" date="2022-08" db="EMBL/GenBank/DDBJ databases">
        <title>Nisaea acidiphila sp. nov., isolated from a marine algal debris and emended description of the genus Nisaea Urios et al. 2008.</title>
        <authorList>
            <person name="Kwon K."/>
        </authorList>
    </citation>
    <scope>NUCLEOTIDE SEQUENCE</scope>
    <source>
        <strain evidence="6">MEBiC11861</strain>
    </source>
</reference>
<evidence type="ECO:0000313" key="7">
    <source>
        <dbReference type="Proteomes" id="UP001060336"/>
    </source>
</evidence>
<comment type="subcellular location">
    <subcellularLocation>
        <location evidence="1">Endomembrane system</location>
        <topology evidence="1">Multi-pass membrane protein</topology>
    </subcellularLocation>
</comment>
<feature type="transmembrane region" description="Helical" evidence="5">
    <location>
        <begin position="12"/>
        <end position="34"/>
    </location>
</feature>
<dbReference type="Gene3D" id="1.20.120.1630">
    <property type="match status" value="1"/>
</dbReference>
<dbReference type="Proteomes" id="UP001060336">
    <property type="component" value="Chromosome"/>
</dbReference>
<evidence type="ECO:0000256" key="2">
    <source>
        <dbReference type="ARBA" id="ARBA00022692"/>
    </source>
</evidence>
<dbReference type="GO" id="GO:0012505">
    <property type="term" value="C:endomembrane system"/>
    <property type="evidence" value="ECO:0007669"/>
    <property type="project" value="UniProtKB-SubCell"/>
</dbReference>
<feature type="transmembrane region" description="Helical" evidence="5">
    <location>
        <begin position="46"/>
        <end position="65"/>
    </location>
</feature>
<gene>
    <name evidence="6" type="ORF">NUH88_09500</name>
</gene>
<dbReference type="InterPro" id="IPR007318">
    <property type="entry name" value="Phopholipid_MeTrfase"/>
</dbReference>
<dbReference type="RefSeq" id="WP_257771680.1">
    <property type="nucleotide sequence ID" value="NZ_CP102480.1"/>
</dbReference>